<evidence type="ECO:0000313" key="2">
    <source>
        <dbReference type="Proteomes" id="UP000198618"/>
    </source>
</evidence>
<gene>
    <name evidence="1" type="ORF">SAMN05216389_11434</name>
</gene>
<evidence type="ECO:0000313" key="1">
    <source>
        <dbReference type="EMBL" id="SET53767.1"/>
    </source>
</evidence>
<dbReference type="InterPro" id="IPR023105">
    <property type="entry name" value="YkvR-like_sf"/>
</dbReference>
<dbReference type="SUPFAM" id="SSF159173">
    <property type="entry name" value="YkvR-like"/>
    <property type="match status" value="1"/>
</dbReference>
<dbReference type="InterPro" id="IPR021596">
    <property type="entry name" value="DUF3219"/>
</dbReference>
<dbReference type="STRING" id="930131.SAMN05216389_11434"/>
<dbReference type="OrthoDB" id="2920197at2"/>
<organism evidence="1 2">
    <name type="scientific">Oceanobacillus limi</name>
    <dbReference type="NCBI Taxonomy" id="930131"/>
    <lineage>
        <taxon>Bacteria</taxon>
        <taxon>Bacillati</taxon>
        <taxon>Bacillota</taxon>
        <taxon>Bacilli</taxon>
        <taxon>Bacillales</taxon>
        <taxon>Bacillaceae</taxon>
        <taxon>Oceanobacillus</taxon>
    </lineage>
</organism>
<dbReference type="Pfam" id="PF11514">
    <property type="entry name" value="DUF3219"/>
    <property type="match status" value="1"/>
</dbReference>
<dbReference type="RefSeq" id="WP_090871017.1">
    <property type="nucleotide sequence ID" value="NZ_FOHE01000014.1"/>
</dbReference>
<sequence length="96" mass="11305">MKQNLFINDFKIEAEQIMHQFVEKDGRKVNKLTIDFIVSHEDYHDVTTLLYKNNFDVKVPDSNLSFQAKISNYATSITNLYEENSKGTFHLELQEM</sequence>
<accession>A0A1I0F7Q9</accession>
<dbReference type="AlphaFoldDB" id="A0A1I0F7Q9"/>
<dbReference type="Gene3D" id="2.40.30.80">
    <property type="entry name" value="YkvR-like"/>
    <property type="match status" value="1"/>
</dbReference>
<name>A0A1I0F7Q9_9BACI</name>
<keyword evidence="2" id="KW-1185">Reference proteome</keyword>
<dbReference type="EMBL" id="FOHE01000014">
    <property type="protein sequence ID" value="SET53767.1"/>
    <property type="molecule type" value="Genomic_DNA"/>
</dbReference>
<evidence type="ECO:0008006" key="3">
    <source>
        <dbReference type="Google" id="ProtNLM"/>
    </source>
</evidence>
<dbReference type="Proteomes" id="UP000198618">
    <property type="component" value="Unassembled WGS sequence"/>
</dbReference>
<proteinExistence type="predicted"/>
<reference evidence="1 2" key="1">
    <citation type="submission" date="2016-10" db="EMBL/GenBank/DDBJ databases">
        <authorList>
            <person name="de Groot N.N."/>
        </authorList>
    </citation>
    <scope>NUCLEOTIDE SEQUENCE [LARGE SCALE GENOMIC DNA]</scope>
    <source>
        <strain evidence="1 2">IBRC-M 10780</strain>
    </source>
</reference>
<protein>
    <recommendedName>
        <fullName evidence="3">DUF3219 domain-containing protein</fullName>
    </recommendedName>
</protein>